<dbReference type="Proteomes" id="UP000285301">
    <property type="component" value="Unassembled WGS sequence"/>
</dbReference>
<keyword evidence="3" id="KW-0677">Repeat</keyword>
<dbReference type="InterPro" id="IPR050541">
    <property type="entry name" value="LRR_TM_domain-containing"/>
</dbReference>
<evidence type="ECO:0000313" key="6">
    <source>
        <dbReference type="Proteomes" id="UP000285301"/>
    </source>
</evidence>
<dbReference type="PROSITE" id="PS51450">
    <property type="entry name" value="LRR"/>
    <property type="match status" value="2"/>
</dbReference>
<dbReference type="SUPFAM" id="SSF52058">
    <property type="entry name" value="L domain-like"/>
    <property type="match status" value="1"/>
</dbReference>
<feature type="non-terminal residue" evidence="5">
    <location>
        <position position="344"/>
    </location>
</feature>
<keyword evidence="2" id="KW-0732">Signal</keyword>
<reference evidence="5" key="2">
    <citation type="submission" date="2018-11" db="EMBL/GenBank/DDBJ databases">
        <title>Trombidioid mite genomics.</title>
        <authorList>
            <person name="Dong X."/>
        </authorList>
    </citation>
    <scope>NUCLEOTIDE SEQUENCE</scope>
    <source>
        <strain evidence="5">UoL-WK</strain>
    </source>
</reference>
<dbReference type="AlphaFoldDB" id="A0A3S3S5M3"/>
<dbReference type="EMBL" id="NCKU01002548">
    <property type="protein sequence ID" value="RWS09355.1"/>
    <property type="molecule type" value="Genomic_DNA"/>
</dbReference>
<comment type="caution">
    <text evidence="5">The sequence shown here is derived from an EMBL/GenBank/DDBJ whole genome shotgun (WGS) entry which is preliminary data.</text>
</comment>
<dbReference type="Gene3D" id="3.80.10.10">
    <property type="entry name" value="Ribonuclease Inhibitor"/>
    <property type="match status" value="1"/>
</dbReference>
<organism evidence="5 6">
    <name type="scientific">Dinothrombium tinctorium</name>
    <dbReference type="NCBI Taxonomy" id="1965070"/>
    <lineage>
        <taxon>Eukaryota</taxon>
        <taxon>Metazoa</taxon>
        <taxon>Ecdysozoa</taxon>
        <taxon>Arthropoda</taxon>
        <taxon>Chelicerata</taxon>
        <taxon>Arachnida</taxon>
        <taxon>Acari</taxon>
        <taxon>Acariformes</taxon>
        <taxon>Trombidiformes</taxon>
        <taxon>Prostigmata</taxon>
        <taxon>Anystina</taxon>
        <taxon>Parasitengona</taxon>
        <taxon>Trombidioidea</taxon>
        <taxon>Trombidiidae</taxon>
        <taxon>Dinothrombium</taxon>
    </lineage>
</organism>
<evidence type="ECO:0000256" key="1">
    <source>
        <dbReference type="ARBA" id="ARBA00022614"/>
    </source>
</evidence>
<dbReference type="EMBL" id="NCKU01002470">
    <property type="protein sequence ID" value="RWS09519.1"/>
    <property type="molecule type" value="Genomic_DNA"/>
</dbReference>
<protein>
    <submittedName>
        <fullName evidence="5">Protein slit-like protein</fullName>
    </submittedName>
</protein>
<evidence type="ECO:0000313" key="5">
    <source>
        <dbReference type="EMBL" id="RWS09519.1"/>
    </source>
</evidence>
<dbReference type="OrthoDB" id="6343311at2759"/>
<dbReference type="Pfam" id="PF13855">
    <property type="entry name" value="LRR_8"/>
    <property type="match status" value="1"/>
</dbReference>
<gene>
    <name evidence="5" type="ORF">B4U79_19016</name>
    <name evidence="4" type="ORF">B4U79_19019</name>
</gene>
<keyword evidence="1" id="KW-0433">Leucine-rich repeat</keyword>
<dbReference type="STRING" id="1965070.A0A3S3S5M3"/>
<proteinExistence type="predicted"/>
<dbReference type="InterPro" id="IPR001611">
    <property type="entry name" value="Leu-rich_rpt"/>
</dbReference>
<evidence type="ECO:0000313" key="4">
    <source>
        <dbReference type="EMBL" id="RWS09355.1"/>
    </source>
</evidence>
<sequence>MNCQKRREESRDDENDGGFEFFAKSEKKSVAVVANSRTTTTNTAKVGRRDKCFEDCVCIESTIYSLNDGLESSVELSCNLSQSKQQRFIDAIKAYSEQRNHINFNLTVINNGLDSSSSIVSNALKSLSSKAKSKLSKLTLSRLDLRVFPFETISDYSNLQTLDLSFNALTLIPPVFSLSLKHLNLSHNRLSQIHHFKHHFPNFKTLDISNNEVVFLSPSVFTNDYSQNVTIYLANNPWHCEEHLIQLFETYLYNIADKSKINCSSPWQMNGMNLTQIQSVRETDTCKKCDCFLATDQKLMTVNCTDTEMKSLPINLPIDTIFVNLTNNQIKYLTLPVTATDWRK</sequence>
<dbReference type="GO" id="GO:0005886">
    <property type="term" value="C:plasma membrane"/>
    <property type="evidence" value="ECO:0007669"/>
    <property type="project" value="TreeGrafter"/>
</dbReference>
<name>A0A3S3S5M3_9ACAR</name>
<evidence type="ECO:0000256" key="3">
    <source>
        <dbReference type="ARBA" id="ARBA00022737"/>
    </source>
</evidence>
<dbReference type="PANTHER" id="PTHR24369:SF210">
    <property type="entry name" value="CHAOPTIN-RELATED"/>
    <property type="match status" value="1"/>
</dbReference>
<dbReference type="InterPro" id="IPR032675">
    <property type="entry name" value="LRR_dom_sf"/>
</dbReference>
<reference evidence="5 6" key="1">
    <citation type="journal article" date="2018" name="Gigascience">
        <title>Genomes of trombidid mites reveal novel predicted allergens and laterally-transferred genes associated with secondary metabolism.</title>
        <authorList>
            <person name="Dong X."/>
            <person name="Chaisiri K."/>
            <person name="Xia D."/>
            <person name="Armstrong S.D."/>
            <person name="Fang Y."/>
            <person name="Donnelly M.J."/>
            <person name="Kadowaki T."/>
            <person name="McGarry J.W."/>
            <person name="Darby A.C."/>
            <person name="Makepeace B.L."/>
        </authorList>
    </citation>
    <scope>NUCLEOTIDE SEQUENCE [LARGE SCALE GENOMIC DNA]</scope>
    <source>
        <strain evidence="5">UoL-WK</strain>
    </source>
</reference>
<evidence type="ECO:0000256" key="2">
    <source>
        <dbReference type="ARBA" id="ARBA00022729"/>
    </source>
</evidence>
<accession>A0A3S3S5M3</accession>
<dbReference type="PANTHER" id="PTHR24369">
    <property type="entry name" value="ANTIGEN BSP, PUTATIVE-RELATED"/>
    <property type="match status" value="1"/>
</dbReference>
<keyword evidence="6" id="KW-1185">Reference proteome</keyword>